<keyword evidence="1" id="KW-0732">Signal</keyword>
<evidence type="ECO:0000313" key="3">
    <source>
        <dbReference type="Proteomes" id="UP000504638"/>
    </source>
</evidence>
<feature type="chain" id="PRO_5044631732" evidence="1">
    <location>
        <begin position="27"/>
        <end position="510"/>
    </location>
</feature>
<dbReference type="RefSeq" id="XP_033533316.1">
    <property type="nucleotide sequence ID" value="XM_033681906.1"/>
</dbReference>
<dbReference type="GeneID" id="54422476"/>
<dbReference type="OrthoDB" id="3945787at2759"/>
<evidence type="ECO:0000313" key="2">
    <source>
        <dbReference type="EMBL" id="KAF1811685.1"/>
    </source>
</evidence>
<sequence>MRSFNSSPAGALLSLSLSQIFSIALAQSSPPVVEPVVTPTAAPVPSSTTTSEWVDTLTAPPAFPSFPTFESQGGGGLGDFAGERGGLGGAILPIPYGEPANISTITGQGNPSIYVCYNSHLAYTSSRQSYISNKIPLKYNTTTIPYSTWVTAFQNTSVIPTTLCDGYPRFLDETVTPVTLTFSDNVMREITQTEPGPLPTCTIEETSCTWAIAAYATATYSYLSSVYSTHFAQTATGLPKQIAFNYVRPPCYTDPSCPAPSAKAHCSADSEEGTVLYWPVTTGGNFCNGSSIVPGTPTVAGAPNTAVFRGATVTSPTALVILRKATLSAASTTTRPNQGLNWQPCGHPADVTLSLAPEELSTFRTEYSVSFTDEDYTYWETSTVLAPLQFQDLNRGAVPYNEYANVRGCNINETRSDYRRCPSSILPDYTPSLVYPKQAIAQVTDASFANFSCSTGKVRKKPTFVPITAAAMEMPSATHYGAEVSVGPRTSTLKQEEVEEVMTFDEARVF</sequence>
<dbReference type="EMBL" id="ML975160">
    <property type="protein sequence ID" value="KAF1811685.1"/>
    <property type="molecule type" value="Genomic_DNA"/>
</dbReference>
<organism evidence="2">
    <name type="scientific">Eremomyces bilateralis CBS 781.70</name>
    <dbReference type="NCBI Taxonomy" id="1392243"/>
    <lineage>
        <taxon>Eukaryota</taxon>
        <taxon>Fungi</taxon>
        <taxon>Dikarya</taxon>
        <taxon>Ascomycota</taxon>
        <taxon>Pezizomycotina</taxon>
        <taxon>Dothideomycetes</taxon>
        <taxon>Dothideomycetes incertae sedis</taxon>
        <taxon>Eremomycetales</taxon>
        <taxon>Eremomycetaceae</taxon>
        <taxon>Eremomyces</taxon>
    </lineage>
</organism>
<dbReference type="AlphaFoldDB" id="A0A6G1G0P7"/>
<reference evidence="4" key="2">
    <citation type="submission" date="2020-04" db="EMBL/GenBank/DDBJ databases">
        <authorList>
            <consortium name="NCBI Genome Project"/>
        </authorList>
    </citation>
    <scope>NUCLEOTIDE SEQUENCE</scope>
    <source>
        <strain evidence="4">CBS 781.70</strain>
    </source>
</reference>
<evidence type="ECO:0000256" key="1">
    <source>
        <dbReference type="SAM" id="SignalP"/>
    </source>
</evidence>
<protein>
    <submittedName>
        <fullName evidence="2 4">Uncharacterized protein</fullName>
    </submittedName>
</protein>
<reference evidence="2 4" key="1">
    <citation type="submission" date="2020-01" db="EMBL/GenBank/DDBJ databases">
        <authorList>
            <consortium name="DOE Joint Genome Institute"/>
            <person name="Haridas S."/>
            <person name="Albert R."/>
            <person name="Binder M."/>
            <person name="Bloem J."/>
            <person name="Labutti K."/>
            <person name="Salamov A."/>
            <person name="Andreopoulos B."/>
            <person name="Baker S.E."/>
            <person name="Barry K."/>
            <person name="Bills G."/>
            <person name="Bluhm B.H."/>
            <person name="Cannon C."/>
            <person name="Castanera R."/>
            <person name="Culley D.E."/>
            <person name="Daum C."/>
            <person name="Ezra D."/>
            <person name="Gonzalez J.B."/>
            <person name="Henrissat B."/>
            <person name="Kuo A."/>
            <person name="Liang C."/>
            <person name="Lipzen A."/>
            <person name="Lutzoni F."/>
            <person name="Magnuson J."/>
            <person name="Mondo S."/>
            <person name="Nolan M."/>
            <person name="Ohm R."/>
            <person name="Pangilinan J."/>
            <person name="Park H.-J."/>
            <person name="Ramirez L."/>
            <person name="Alfaro M."/>
            <person name="Sun H."/>
            <person name="Tritt A."/>
            <person name="Yoshinaga Y."/>
            <person name="Zwiers L.-H."/>
            <person name="Turgeon B.G."/>
            <person name="Goodwin S.B."/>
            <person name="Spatafora J.W."/>
            <person name="Crous P.W."/>
            <person name="Grigoriev I.V."/>
        </authorList>
    </citation>
    <scope>NUCLEOTIDE SEQUENCE</scope>
    <source>
        <strain evidence="2 4">CBS 781.70</strain>
    </source>
</reference>
<reference evidence="4" key="3">
    <citation type="submission" date="2025-04" db="UniProtKB">
        <authorList>
            <consortium name="RefSeq"/>
        </authorList>
    </citation>
    <scope>IDENTIFICATION</scope>
    <source>
        <strain evidence="4">CBS 781.70</strain>
    </source>
</reference>
<proteinExistence type="predicted"/>
<evidence type="ECO:0000313" key="4">
    <source>
        <dbReference type="RefSeq" id="XP_033533316.1"/>
    </source>
</evidence>
<feature type="signal peptide" evidence="1">
    <location>
        <begin position="1"/>
        <end position="26"/>
    </location>
</feature>
<dbReference type="Proteomes" id="UP000504638">
    <property type="component" value="Unplaced"/>
</dbReference>
<name>A0A6G1G0P7_9PEZI</name>
<accession>A0A6G1G0P7</accession>
<gene>
    <name evidence="2 4" type="ORF">P152DRAFT_482718</name>
</gene>
<keyword evidence="3" id="KW-1185">Reference proteome</keyword>